<dbReference type="PANTHER" id="PTHR30349">
    <property type="entry name" value="PHAGE INTEGRASE-RELATED"/>
    <property type="match status" value="1"/>
</dbReference>
<sequence>MGSHSGMTKLDLAYVHRFRDRHNKMRHYFRKPGYKQVALPGMPGSQEFMTAYQAALSGTPVPVAVTRTKPGTFNALIVSYYQSADWLQLKPITQATYRNLIERLRVQHGDNMVAQLESRHVRLIVAKKADTPASGNALLKMLRILMRHAIEMGWRKDDPTQYVRKLKNKTDGHESWSESDITQFRNHWPIGSTARLALELLLYTGQRSADVRIMGWQHIRNNKIDIRQSKTGAHLLLPVHPSLSEVLSHVPAGQMTFLLTGQGKTFSAGGFGNYFRDCRRAAGLPEGLSAHGLRKAAARRLAEAGCSLPQIMAVGGWKTPKEATAYLRAASQEQMADKAIASLMECKR</sequence>
<organism evidence="5 6">
    <name type="scientific">Acetobacter tropicalis</name>
    <dbReference type="NCBI Taxonomy" id="104102"/>
    <lineage>
        <taxon>Bacteria</taxon>
        <taxon>Pseudomonadati</taxon>
        <taxon>Pseudomonadota</taxon>
        <taxon>Alphaproteobacteria</taxon>
        <taxon>Acetobacterales</taxon>
        <taxon>Acetobacteraceae</taxon>
        <taxon>Acetobacter</taxon>
    </lineage>
</organism>
<protein>
    <submittedName>
        <fullName evidence="5">Phage integrase</fullName>
    </submittedName>
</protein>
<dbReference type="Proteomes" id="UP000029448">
    <property type="component" value="Unassembled WGS sequence"/>
</dbReference>
<dbReference type="PROSITE" id="PS51898">
    <property type="entry name" value="TYR_RECOMBINASE"/>
    <property type="match status" value="1"/>
</dbReference>
<keyword evidence="6" id="KW-1185">Reference proteome</keyword>
<dbReference type="GO" id="GO:0015074">
    <property type="term" value="P:DNA integration"/>
    <property type="evidence" value="ECO:0007669"/>
    <property type="project" value="UniProtKB-KW"/>
</dbReference>
<dbReference type="Gene3D" id="1.10.150.130">
    <property type="match status" value="1"/>
</dbReference>
<gene>
    <name evidence="5" type="ORF">AtDm6_3057</name>
</gene>
<evidence type="ECO:0000313" key="5">
    <source>
        <dbReference type="EMBL" id="KGB21421.1"/>
    </source>
</evidence>
<evidence type="ECO:0000256" key="1">
    <source>
        <dbReference type="ARBA" id="ARBA00022908"/>
    </source>
</evidence>
<keyword evidence="2" id="KW-0238">DNA-binding</keyword>
<dbReference type="GO" id="GO:0006310">
    <property type="term" value="P:DNA recombination"/>
    <property type="evidence" value="ECO:0007669"/>
    <property type="project" value="UniProtKB-KW"/>
</dbReference>
<evidence type="ECO:0000256" key="3">
    <source>
        <dbReference type="ARBA" id="ARBA00023172"/>
    </source>
</evidence>
<accession>A0A094ZFP5</accession>
<comment type="caution">
    <text evidence="5">The sequence shown here is derived from an EMBL/GenBank/DDBJ whole genome shotgun (WGS) entry which is preliminary data.</text>
</comment>
<dbReference type="GO" id="GO:0003677">
    <property type="term" value="F:DNA binding"/>
    <property type="evidence" value="ECO:0007669"/>
    <property type="project" value="UniProtKB-KW"/>
</dbReference>
<proteinExistence type="predicted"/>
<dbReference type="SUPFAM" id="SSF56349">
    <property type="entry name" value="DNA breaking-rejoining enzymes"/>
    <property type="match status" value="1"/>
</dbReference>
<dbReference type="InterPro" id="IPR002104">
    <property type="entry name" value="Integrase_catalytic"/>
</dbReference>
<dbReference type="STRING" id="104102.AtDm6_3057"/>
<dbReference type="InterPro" id="IPR050090">
    <property type="entry name" value="Tyrosine_recombinase_XerCD"/>
</dbReference>
<dbReference type="Pfam" id="PF00589">
    <property type="entry name" value="Phage_integrase"/>
    <property type="match status" value="1"/>
</dbReference>
<dbReference type="InterPro" id="IPR011010">
    <property type="entry name" value="DNA_brk_join_enz"/>
</dbReference>
<dbReference type="InterPro" id="IPR013762">
    <property type="entry name" value="Integrase-like_cat_sf"/>
</dbReference>
<reference evidence="5 6" key="1">
    <citation type="submission" date="2014-06" db="EMBL/GenBank/DDBJ databases">
        <title>Functional and comparative genomic analyses of the Drosophila gut microbiota identify candidate symbiosis factors.</title>
        <authorList>
            <person name="Newell P.D."/>
            <person name="Chaston J.M."/>
            <person name="Douglas A.E."/>
        </authorList>
    </citation>
    <scope>NUCLEOTIDE SEQUENCE [LARGE SCALE GENOMIC DNA]</scope>
    <source>
        <strain evidence="5 6">DmCS_006</strain>
    </source>
</reference>
<feature type="domain" description="Tyr recombinase" evidence="4">
    <location>
        <begin position="171"/>
        <end position="340"/>
    </location>
</feature>
<keyword evidence="3" id="KW-0233">DNA recombination</keyword>
<dbReference type="InterPro" id="IPR010998">
    <property type="entry name" value="Integrase_recombinase_N"/>
</dbReference>
<dbReference type="EMBL" id="JOKM01000102">
    <property type="protein sequence ID" value="KGB21421.1"/>
    <property type="molecule type" value="Genomic_DNA"/>
</dbReference>
<keyword evidence="1" id="KW-0229">DNA integration</keyword>
<evidence type="ECO:0000313" key="6">
    <source>
        <dbReference type="Proteomes" id="UP000029448"/>
    </source>
</evidence>
<evidence type="ECO:0000256" key="2">
    <source>
        <dbReference type="ARBA" id="ARBA00023125"/>
    </source>
</evidence>
<name>A0A094ZFP5_9PROT</name>
<dbReference type="PATRIC" id="fig|104102.7.peg.3019"/>
<dbReference type="Gene3D" id="1.10.443.10">
    <property type="entry name" value="Intergrase catalytic core"/>
    <property type="match status" value="1"/>
</dbReference>
<evidence type="ECO:0000259" key="4">
    <source>
        <dbReference type="PROSITE" id="PS51898"/>
    </source>
</evidence>
<dbReference type="AlphaFoldDB" id="A0A094ZFP5"/>